<organism evidence="2">
    <name type="scientific">marine sediment metagenome</name>
    <dbReference type="NCBI Taxonomy" id="412755"/>
    <lineage>
        <taxon>unclassified sequences</taxon>
        <taxon>metagenomes</taxon>
        <taxon>ecological metagenomes</taxon>
    </lineage>
</organism>
<name>A0A0F9V473_9ZZZZ</name>
<dbReference type="Pfam" id="PF13472">
    <property type="entry name" value="Lipase_GDSL_2"/>
    <property type="match status" value="1"/>
</dbReference>
<dbReference type="EMBL" id="LAZR01000453">
    <property type="protein sequence ID" value="KKN68291.1"/>
    <property type="molecule type" value="Genomic_DNA"/>
</dbReference>
<comment type="caution">
    <text evidence="2">The sequence shown here is derived from an EMBL/GenBank/DDBJ whole genome shotgun (WGS) entry which is preliminary data.</text>
</comment>
<accession>A0A0F9V473</accession>
<evidence type="ECO:0000259" key="1">
    <source>
        <dbReference type="Pfam" id="PF13472"/>
    </source>
</evidence>
<dbReference type="CDD" id="cd01839">
    <property type="entry name" value="SGNH_arylesterase_like"/>
    <property type="match status" value="1"/>
</dbReference>
<proteinExistence type="predicted"/>
<dbReference type="AlphaFoldDB" id="A0A0F9V473"/>
<dbReference type="InterPro" id="IPR036514">
    <property type="entry name" value="SGNH_hydro_sf"/>
</dbReference>
<dbReference type="Gene3D" id="3.40.50.1110">
    <property type="entry name" value="SGNH hydrolase"/>
    <property type="match status" value="1"/>
</dbReference>
<sequence>MTKNILCFGDSNTWGLNPVTGKRFDENTRWTSLLNKNLGCAFSVIEAGQPNRTLVHNPPFDGVLSGVSYLKPYLDKHELDFIIIALGTNDLKKRFNLTPSLIADGLNDLINSIHSYYQKSSTLKPPKIIIASPPKIRITEQYSRIYEGADTKVTEFSRAFKSVAAYNKCTFIDFNTFINVTVGDGIHIESNQHLVISFKIAQLVRNLLNNY</sequence>
<feature type="domain" description="SGNH hydrolase-type esterase" evidence="1">
    <location>
        <begin position="7"/>
        <end position="178"/>
    </location>
</feature>
<protein>
    <recommendedName>
        <fullName evidence="1">SGNH hydrolase-type esterase domain-containing protein</fullName>
    </recommendedName>
</protein>
<evidence type="ECO:0000313" key="2">
    <source>
        <dbReference type="EMBL" id="KKN68291.1"/>
    </source>
</evidence>
<gene>
    <name evidence="2" type="ORF">LCGC14_0453040</name>
</gene>
<dbReference type="SUPFAM" id="SSF52266">
    <property type="entry name" value="SGNH hydrolase"/>
    <property type="match status" value="1"/>
</dbReference>
<dbReference type="InterPro" id="IPR013830">
    <property type="entry name" value="SGNH_hydro"/>
</dbReference>
<reference evidence="2" key="1">
    <citation type="journal article" date="2015" name="Nature">
        <title>Complex archaea that bridge the gap between prokaryotes and eukaryotes.</title>
        <authorList>
            <person name="Spang A."/>
            <person name="Saw J.H."/>
            <person name="Jorgensen S.L."/>
            <person name="Zaremba-Niedzwiedzka K."/>
            <person name="Martijn J."/>
            <person name="Lind A.E."/>
            <person name="van Eijk R."/>
            <person name="Schleper C."/>
            <person name="Guy L."/>
            <person name="Ettema T.J."/>
        </authorList>
    </citation>
    <scope>NUCLEOTIDE SEQUENCE</scope>
</reference>